<dbReference type="AlphaFoldDB" id="R0JL36"/>
<protein>
    <submittedName>
        <fullName evidence="2">Uncharacterized protein</fullName>
    </submittedName>
</protein>
<dbReference type="EMBL" id="KB743612">
    <property type="protein sequence ID" value="EOA97761.1"/>
    <property type="molecule type" value="Genomic_DNA"/>
</dbReference>
<evidence type="ECO:0000256" key="1">
    <source>
        <dbReference type="SAM" id="MobiDB-lite"/>
    </source>
</evidence>
<dbReference type="Proteomes" id="UP000296049">
    <property type="component" value="Unassembled WGS sequence"/>
</dbReference>
<accession>R0JL36</accession>
<sequence>MEKATAVAQAGMKVESKHVSSGRTCKHHLRKYSQIRQNKVNVRGEVQTEEKAEDAAKCQGVQTMETFRPGKYLSAQIPLTAAEAAAPEFIPGQLSPCGFKNLRQQASEERPGLRVNIYTNADS</sequence>
<organism evidence="2 3">
    <name type="scientific">Anas platyrhynchos</name>
    <name type="common">Mallard</name>
    <name type="synonym">Anas boschas</name>
    <dbReference type="NCBI Taxonomy" id="8839"/>
    <lineage>
        <taxon>Eukaryota</taxon>
        <taxon>Metazoa</taxon>
        <taxon>Chordata</taxon>
        <taxon>Craniata</taxon>
        <taxon>Vertebrata</taxon>
        <taxon>Euteleostomi</taxon>
        <taxon>Archelosauria</taxon>
        <taxon>Archosauria</taxon>
        <taxon>Dinosauria</taxon>
        <taxon>Saurischia</taxon>
        <taxon>Theropoda</taxon>
        <taxon>Coelurosauria</taxon>
        <taxon>Aves</taxon>
        <taxon>Neognathae</taxon>
        <taxon>Galloanserae</taxon>
        <taxon>Anseriformes</taxon>
        <taxon>Anatidae</taxon>
        <taxon>Anatinae</taxon>
        <taxon>Anas</taxon>
    </lineage>
</organism>
<name>R0JL36_ANAPL</name>
<feature type="region of interest" description="Disordered" evidence="1">
    <location>
        <begin position="1"/>
        <end position="25"/>
    </location>
</feature>
<reference evidence="3" key="1">
    <citation type="journal article" date="2013" name="Nat. Genet.">
        <title>The duck genome and transcriptome provide insight into an avian influenza virus reservoir species.</title>
        <authorList>
            <person name="Huang Y."/>
            <person name="Li Y."/>
            <person name="Burt D.W."/>
            <person name="Chen H."/>
            <person name="Zhang Y."/>
            <person name="Qian W."/>
            <person name="Kim H."/>
            <person name="Gan S."/>
            <person name="Zhao Y."/>
            <person name="Li J."/>
            <person name="Yi K."/>
            <person name="Feng H."/>
            <person name="Zhu P."/>
            <person name="Li B."/>
            <person name="Liu Q."/>
            <person name="Fairley S."/>
            <person name="Magor K.E."/>
            <person name="Du Z."/>
            <person name="Hu X."/>
            <person name="Goodman L."/>
            <person name="Tafer H."/>
            <person name="Vignal A."/>
            <person name="Lee T."/>
            <person name="Kim K.W."/>
            <person name="Sheng Z."/>
            <person name="An Y."/>
            <person name="Searle S."/>
            <person name="Herrero J."/>
            <person name="Groenen M.A."/>
            <person name="Crooijmans R.P."/>
            <person name="Faraut T."/>
            <person name="Cai Q."/>
            <person name="Webster R.G."/>
            <person name="Aldridge J.R."/>
            <person name="Warren W.C."/>
            <person name="Bartschat S."/>
            <person name="Kehr S."/>
            <person name="Marz M."/>
            <person name="Stadler P.F."/>
            <person name="Smith J."/>
            <person name="Kraus R.H."/>
            <person name="Zhao Y."/>
            <person name="Ren L."/>
            <person name="Fei J."/>
            <person name="Morisson M."/>
            <person name="Kaiser P."/>
            <person name="Griffin D.K."/>
            <person name="Rao M."/>
            <person name="Pitel F."/>
            <person name="Wang J."/>
            <person name="Li N."/>
        </authorList>
    </citation>
    <scope>NUCLEOTIDE SEQUENCE [LARGE SCALE GENOMIC DNA]</scope>
</reference>
<gene>
    <name evidence="2" type="ORF">Anapl_09206</name>
</gene>
<evidence type="ECO:0000313" key="2">
    <source>
        <dbReference type="EMBL" id="EOA97761.1"/>
    </source>
</evidence>
<evidence type="ECO:0000313" key="3">
    <source>
        <dbReference type="Proteomes" id="UP000296049"/>
    </source>
</evidence>
<keyword evidence="3" id="KW-1185">Reference proteome</keyword>
<proteinExistence type="predicted"/>